<feature type="compositionally biased region" description="Low complexity" evidence="1">
    <location>
        <begin position="671"/>
        <end position="683"/>
    </location>
</feature>
<dbReference type="EMBL" id="JAGTJQ010000008">
    <property type="protein sequence ID" value="KAH7026281.1"/>
    <property type="molecule type" value="Genomic_DNA"/>
</dbReference>
<feature type="compositionally biased region" description="Polar residues" evidence="1">
    <location>
        <begin position="1080"/>
        <end position="1108"/>
    </location>
</feature>
<dbReference type="OrthoDB" id="5382203at2759"/>
<feature type="region of interest" description="Disordered" evidence="1">
    <location>
        <begin position="1"/>
        <end position="40"/>
    </location>
</feature>
<evidence type="ECO:0000313" key="3">
    <source>
        <dbReference type="Proteomes" id="UP000756346"/>
    </source>
</evidence>
<feature type="compositionally biased region" description="Polar residues" evidence="1">
    <location>
        <begin position="799"/>
        <end position="809"/>
    </location>
</feature>
<feature type="compositionally biased region" description="Low complexity" evidence="1">
    <location>
        <begin position="841"/>
        <end position="853"/>
    </location>
</feature>
<comment type="caution">
    <text evidence="2">The sequence shown here is derived from an EMBL/GenBank/DDBJ whole genome shotgun (WGS) entry which is preliminary data.</text>
</comment>
<evidence type="ECO:0008006" key="4">
    <source>
        <dbReference type="Google" id="ProtNLM"/>
    </source>
</evidence>
<feature type="compositionally biased region" description="Pro residues" evidence="1">
    <location>
        <begin position="1178"/>
        <end position="1193"/>
    </location>
</feature>
<protein>
    <recommendedName>
        <fullName evidence="4">Flo11</fullName>
    </recommendedName>
</protein>
<feature type="compositionally biased region" description="Basic and acidic residues" evidence="1">
    <location>
        <begin position="965"/>
        <end position="974"/>
    </location>
</feature>
<feature type="compositionally biased region" description="Basic and acidic residues" evidence="1">
    <location>
        <begin position="898"/>
        <end position="910"/>
    </location>
</feature>
<feature type="region of interest" description="Disordered" evidence="1">
    <location>
        <begin position="312"/>
        <end position="334"/>
    </location>
</feature>
<feature type="compositionally biased region" description="Low complexity" evidence="1">
    <location>
        <begin position="564"/>
        <end position="575"/>
    </location>
</feature>
<feature type="compositionally biased region" description="Polar residues" evidence="1">
    <location>
        <begin position="1004"/>
        <end position="1016"/>
    </location>
</feature>
<keyword evidence="3" id="KW-1185">Reference proteome</keyword>
<feature type="compositionally biased region" description="Basic and acidic residues" evidence="1">
    <location>
        <begin position="548"/>
        <end position="562"/>
    </location>
</feature>
<dbReference type="GO" id="GO:0046982">
    <property type="term" value="F:protein heterodimerization activity"/>
    <property type="evidence" value="ECO:0007669"/>
    <property type="project" value="InterPro"/>
</dbReference>
<dbReference type="RefSeq" id="XP_046009498.1">
    <property type="nucleotide sequence ID" value="XM_046159208.1"/>
</dbReference>
<dbReference type="Gene3D" id="1.10.20.10">
    <property type="entry name" value="Histone, subunit A"/>
    <property type="match status" value="1"/>
</dbReference>
<feature type="compositionally biased region" description="Low complexity" evidence="1">
    <location>
        <begin position="518"/>
        <end position="529"/>
    </location>
</feature>
<feature type="compositionally biased region" description="Basic and acidic residues" evidence="1">
    <location>
        <begin position="1017"/>
        <end position="1027"/>
    </location>
</feature>
<dbReference type="Proteomes" id="UP000756346">
    <property type="component" value="Unassembled WGS sequence"/>
</dbReference>
<feature type="region of interest" description="Disordered" evidence="1">
    <location>
        <begin position="608"/>
        <end position="854"/>
    </location>
</feature>
<feature type="compositionally biased region" description="Basic and acidic residues" evidence="1">
    <location>
        <begin position="474"/>
        <end position="483"/>
    </location>
</feature>
<feature type="compositionally biased region" description="Polar residues" evidence="1">
    <location>
        <begin position="29"/>
        <end position="40"/>
    </location>
</feature>
<sequence>MAAFNPDAPAMASPSTSGPVAPLRHSRSRTQSVSSDRPSTIAHSLMSAPLSVSPEAAFVAASAASQIVTNDHDAHSETWYDQVGIEPSGETALVSTGALQLANNFIDHILFNIIATAKSTRLSDLRNAVGEVLKPKLAQDAINNADEELREYLGGGDIEDLEPPAPSASPRDWDLELAWKRTRLRCMVYSSLGDMEEEDEDYYMEQEHLRADGDDILSETVSPAVAIFLTSILEFMGEQVLVVSGQAAFNRLRLKYEKELRDGSRSPGEVADRIIVDELDMERVALDRTFGRLWRAWKKRIRSPTDQNFSRPFSRSSFGMSHARQDSSATDNLTSAALASAEAALVSAEVDKTTTGGADEATHDVVEPTDIALPLSPRDVDEIEVPGLVCYSDDDLSDDEEYEFIQTPRPASMIIWPARHREYQNEDQATSNDIPPKVNKKPQSELDEPESGEVSSRAKLAHSTIPDDTEETERDPSESKDVADGSESILDNATLEGEATDQPALLVPTVDKSERSPQSRPRARSQPGASRRRRISPVRVPAASTLESQEREVHASSEDHQEPAVVEDSAAASVVTGDGPSDSHVSAGKALEAASVGAAIGGAVAAGNAVNSSTAESTRSGTELADELDEEPQIMTSSRISVYGAPEGVMPSPGIPVRSNSIRSARIIDVPSRSPTTRSRNSSVDTVERSASRGPPVTAAAASIRSPRMPTPPIAEEPTTRYENGTSAVADSHDVTLLAAPPKRSRPPMSSGPQSSGSHPPPIKSTMSSPLAADQDARSANSPHMRKSPLPTLPERNASRPNYQAQTAKGSPESPKVPRQVTTESPPSASSKFRAVRSAEESSASNNAAPARAQDVARNFEELIHSDQTLQYTLTPENMRDISASSTENSIGVGSKGRRSDEAKLVERSRSSSIQRSMSVTKPSGLNSHPVTEPGSAGKLNGPVPRSGQYSPTKTRSSASAQQARDARVPRESLQDFAAFIRSTGPPGEPAAPQRVGTGGSGNGYRQSSGPVTTSREASHGRTESANRIRQTARDATVSEGDSAELADFLRRGPPGATGSGARVQRQGVTPRSAPDYDNHSNAPVRNSQASTTITEASAPSSLNSSTALLGRNKPAQYSNNFDDGDMMPQRKQRRVRDPYAIDFSDEEDDDELFDETPKPKAKPKQEESLIDFLKNYEPPPEPVSAPVVPPTLPKKRSASNLMARLRSNGHSSSNSISSKQSGKPSTEPRATNTAAPTVNRGYTPITVNIPPDSDKLGSFFDTPAPRAPQSSGRVPMKRFEPRDAVSASSRTSDLAAFLRDSEPPPANLAMQRPGPPEPQQSSSSGLSRVFDRRKKTSGF</sequence>
<feature type="region of interest" description="Disordered" evidence="1">
    <location>
        <begin position="867"/>
        <end position="1340"/>
    </location>
</feature>
<proteinExistence type="predicted"/>
<accession>A0A9P8Y1E0</accession>
<dbReference type="PANTHER" id="PTHR48125">
    <property type="entry name" value="LP07818P1"/>
    <property type="match status" value="1"/>
</dbReference>
<evidence type="ECO:0000256" key="1">
    <source>
        <dbReference type="SAM" id="MobiDB-lite"/>
    </source>
</evidence>
<feature type="compositionally biased region" description="Polar residues" evidence="1">
    <location>
        <begin position="820"/>
        <end position="831"/>
    </location>
</feature>
<feature type="compositionally biased region" description="Low complexity" evidence="1">
    <location>
        <begin position="747"/>
        <end position="758"/>
    </location>
</feature>
<reference evidence="2" key="1">
    <citation type="journal article" date="2021" name="Nat. Commun.">
        <title>Genetic determinants of endophytism in the Arabidopsis root mycobiome.</title>
        <authorList>
            <person name="Mesny F."/>
            <person name="Miyauchi S."/>
            <person name="Thiergart T."/>
            <person name="Pickel B."/>
            <person name="Atanasova L."/>
            <person name="Karlsson M."/>
            <person name="Huettel B."/>
            <person name="Barry K.W."/>
            <person name="Haridas S."/>
            <person name="Chen C."/>
            <person name="Bauer D."/>
            <person name="Andreopoulos W."/>
            <person name="Pangilinan J."/>
            <person name="LaButti K."/>
            <person name="Riley R."/>
            <person name="Lipzen A."/>
            <person name="Clum A."/>
            <person name="Drula E."/>
            <person name="Henrissat B."/>
            <person name="Kohler A."/>
            <person name="Grigoriev I.V."/>
            <person name="Martin F.M."/>
            <person name="Hacquard S."/>
        </authorList>
    </citation>
    <scope>NUCLEOTIDE SEQUENCE</scope>
    <source>
        <strain evidence="2">MPI-CAGE-CH-0230</strain>
    </source>
</reference>
<gene>
    <name evidence="2" type="ORF">B0I36DRAFT_365869</name>
</gene>
<feature type="compositionally biased region" description="Acidic residues" evidence="1">
    <location>
        <begin position="1144"/>
        <end position="1155"/>
    </location>
</feature>
<feature type="region of interest" description="Disordered" evidence="1">
    <location>
        <begin position="423"/>
        <end position="586"/>
    </location>
</feature>
<dbReference type="GeneID" id="70188754"/>
<dbReference type="PANTHER" id="PTHR48125:SF10">
    <property type="entry name" value="OS12G0136300 PROTEIN"/>
    <property type="match status" value="1"/>
</dbReference>
<evidence type="ECO:0000313" key="2">
    <source>
        <dbReference type="EMBL" id="KAH7026281.1"/>
    </source>
</evidence>
<feature type="compositionally biased region" description="Polar residues" evidence="1">
    <location>
        <begin position="920"/>
        <end position="930"/>
    </location>
</feature>
<feature type="compositionally biased region" description="Basic and acidic residues" evidence="1">
    <location>
        <begin position="1156"/>
        <end position="1168"/>
    </location>
</feature>
<name>A0A9P8Y1E0_9PEZI</name>
<feature type="compositionally biased region" description="Polar residues" evidence="1">
    <location>
        <begin position="867"/>
        <end position="876"/>
    </location>
</feature>
<organism evidence="2 3">
    <name type="scientific">Microdochium trichocladiopsis</name>
    <dbReference type="NCBI Taxonomy" id="1682393"/>
    <lineage>
        <taxon>Eukaryota</taxon>
        <taxon>Fungi</taxon>
        <taxon>Dikarya</taxon>
        <taxon>Ascomycota</taxon>
        <taxon>Pezizomycotina</taxon>
        <taxon>Sordariomycetes</taxon>
        <taxon>Xylariomycetidae</taxon>
        <taxon>Xylariales</taxon>
        <taxon>Microdochiaceae</taxon>
        <taxon>Microdochium</taxon>
    </lineage>
</organism>
<dbReference type="InterPro" id="IPR009072">
    <property type="entry name" value="Histone-fold"/>
</dbReference>
<feature type="compositionally biased region" description="Polar residues" evidence="1">
    <location>
        <begin position="883"/>
        <end position="892"/>
    </location>
</feature>
<feature type="compositionally biased region" description="Low complexity" evidence="1">
    <location>
        <begin position="1209"/>
        <end position="1226"/>
    </location>
</feature>